<dbReference type="Pfam" id="PF17921">
    <property type="entry name" value="Integrase_H2C2"/>
    <property type="match status" value="1"/>
</dbReference>
<dbReference type="SUPFAM" id="SSF56672">
    <property type="entry name" value="DNA/RNA polymerases"/>
    <property type="match status" value="2"/>
</dbReference>
<dbReference type="Pfam" id="PF17919">
    <property type="entry name" value="RT_RNaseH_2"/>
    <property type="match status" value="1"/>
</dbReference>
<dbReference type="Gene3D" id="3.30.70.270">
    <property type="match status" value="2"/>
</dbReference>
<dbReference type="PROSITE" id="PS50994">
    <property type="entry name" value="INTEGRASE"/>
    <property type="match status" value="1"/>
</dbReference>
<accession>A0A6L2L8Y6</accession>
<dbReference type="InterPro" id="IPR036397">
    <property type="entry name" value="RNaseH_sf"/>
</dbReference>
<dbReference type="PANTHER" id="PTHR37984">
    <property type="entry name" value="PROTEIN CBG26694"/>
    <property type="match status" value="1"/>
</dbReference>
<evidence type="ECO:0000256" key="1">
    <source>
        <dbReference type="ARBA" id="ARBA00023268"/>
    </source>
</evidence>
<dbReference type="InterPro" id="IPR012337">
    <property type="entry name" value="RNaseH-like_sf"/>
</dbReference>
<evidence type="ECO:0000256" key="2">
    <source>
        <dbReference type="SAM" id="MobiDB-lite"/>
    </source>
</evidence>
<evidence type="ECO:0000259" key="3">
    <source>
        <dbReference type="PROSITE" id="PS50994"/>
    </source>
</evidence>
<feature type="compositionally biased region" description="Polar residues" evidence="2">
    <location>
        <begin position="261"/>
        <end position="277"/>
    </location>
</feature>
<organism evidence="4">
    <name type="scientific">Tanacetum cinerariifolium</name>
    <name type="common">Dalmatian daisy</name>
    <name type="synonym">Chrysanthemum cinerariifolium</name>
    <dbReference type="NCBI Taxonomy" id="118510"/>
    <lineage>
        <taxon>Eukaryota</taxon>
        <taxon>Viridiplantae</taxon>
        <taxon>Streptophyta</taxon>
        <taxon>Embryophyta</taxon>
        <taxon>Tracheophyta</taxon>
        <taxon>Spermatophyta</taxon>
        <taxon>Magnoliopsida</taxon>
        <taxon>eudicotyledons</taxon>
        <taxon>Gunneridae</taxon>
        <taxon>Pentapetalae</taxon>
        <taxon>asterids</taxon>
        <taxon>campanulids</taxon>
        <taxon>Asterales</taxon>
        <taxon>Asteraceae</taxon>
        <taxon>Asteroideae</taxon>
        <taxon>Anthemideae</taxon>
        <taxon>Anthemidinae</taxon>
        <taxon>Tanacetum</taxon>
    </lineage>
</organism>
<keyword evidence="1" id="KW-0511">Multifunctional enzyme</keyword>
<dbReference type="FunFam" id="3.30.70.270:FF:000026">
    <property type="entry name" value="Transposon Ty3-G Gag-Pol polyprotein"/>
    <property type="match status" value="1"/>
</dbReference>
<dbReference type="InterPro" id="IPR043128">
    <property type="entry name" value="Rev_trsase/Diguanyl_cyclase"/>
</dbReference>
<reference evidence="4" key="1">
    <citation type="journal article" date="2019" name="Sci. Rep.">
        <title>Draft genome of Tanacetum cinerariifolium, the natural source of mosquito coil.</title>
        <authorList>
            <person name="Yamashiro T."/>
            <person name="Shiraishi A."/>
            <person name="Satake H."/>
            <person name="Nakayama K."/>
        </authorList>
    </citation>
    <scope>NUCLEOTIDE SEQUENCE</scope>
</reference>
<proteinExistence type="predicted"/>
<gene>
    <name evidence="4" type="ORF">Tci_030261</name>
</gene>
<dbReference type="GO" id="GO:0003676">
    <property type="term" value="F:nucleic acid binding"/>
    <property type="evidence" value="ECO:0007669"/>
    <property type="project" value="InterPro"/>
</dbReference>
<sequence length="1810" mass="207918">MSRDVLTIGSTMIPLLYRGEYLQWVERFMNYLKEQTEGEAMINSIKNGDQSLPRVTQVSIVGTSSTEQPPLKDKSMCNKTAKDLWDDLARHMLGSEYGEQDRKAAVLYEYETFKATEGELLLDTYIQYFQVINDLKKCGYSKDNCELNFKFLNNLQPEWKQYATMMRQNKNLMDINIDALYNILKQNQGDVNDAMGSNKKTVVVTSDPLALIAEKTNVSESKEKVVVSSDSEESEADDFSELKNITALLAKAFNRRKFYSKPTNNNLRTSSSSQSANKKQEFVKTDTKKKAKVKDYEYYTTKMLLAKKDKDEQVLLAEDQAWMESSSDSVQEINANMVFMAQIEKVLSDSEASSSSADEKISEVSYYLSESESEFETSEYYDNSTNYGLFVNNDDDQENFHDAIESASENFIENHIDSQKDYDKYHSHGTLVFERHRLRTNCFFIFGSRGCLDSRKSTSGGIQFLGSDKLVSWSSKKQDCTSMSFAEVEIYNRRTKKITETMNVSFDELSAMDFEQRSSKPELQSMTSRQISSGLDLTYAPSTITTQQPSEGELDLLFEAMYDDYIGGQSSATGRINVKEAITDPAWIDSMQEELLYFKRLDVWVLVPVPDNISPLTLKLLFKNKHDEEQTVIRNKSRLVVRGYHQEEGIDFEESFAPVARIEAIRIFLAYVAHKSFIVFQMDMKTAFLHGSLKEDVYVCQPEGFIDADHPSHVYKLKKALYGLKQAPRAWYDELSTFLLHNHFFKGTIDPTLFIRQFHDDILVVQVYVDDIIFGSTHPRYIQLFSDLMKSRFEMSMMGEMTFFLGLQVNQSPCGIFINQSKYVLEILNKYGMESCDPISTTMEIKDKLDLDQNGTPVDATKYHNMIGALMYLTSSRPDIVHATCLCARYQAKPTEKHLKEVKRIFHYLRGTINTSLWYSKDFGFKLTGFQMLIMRDAKTPSRVLPLTDYGFHFNKIPIYCDSKSAIAISCNPVQHSRTKHIAVRYHFIKEHVEKGTVELYFVKTDYQLADIFTKALPADRFNYLVRRFGAYCQIFFPTLTPFGESDFFLEEIKDFLNDDSILTGIENSFYDPEGDILFLEKLLNEDPFQLLPMDLKLAEETKAKSSVEEPPELELKELPSHLEYAFLEESNKLLVIISKDLKDVEKEALINVLKSHKRALPGRSLTLRMLKRLAGNAFYCFLDGFSGYFQIHIDPQDQEKTTFTCPYGTFAYRRMPFGLCNALGHKISKSGIEVDRAKVDVITKLPHPTTVKGVRSFLGHAGFYRRFIQDFSKIARPMTHLLEKEAPFVFSKECVDAFNTLKKKLTEAPILVVPDWNLRFELMCDASDFAIGAPYLVLSKSIVYTDHSTLKYLLNKQDTKPRLLRWVLLLQEFDIIILDKKGSENLAADHLSRLENPHKDVLENKDINENFPLETLGSLSCDSTLWQEAFNILKACHEGPTGGHHGVNLTAKKVFDAGFFWPSIYRDAHDMIKTCDTCQRQGKISQRDEMPQNTIQVYEIFDVWGIDFMGPFPSSKGNKYILVVVDYLSKWVEAKALPTNDARVVVKFLKSLFFRFGIPRAIISDRGTHFCNDQFTRVMIKYGVTHRLATAYHPQMSGQVEVSNHGLKHILERMVRENHASWSDKLDDALWAFCTAFKTLIGCTPYKLVYGKSCHLPIELEHRAYWALKHINFDLKTAGDHCKLQLNELNELRDQAYENSVIYKERTKKLYDSKIKNRIFNVDDQVLLFNSRLKIFSGKLKTRWSGPFSINQVFPYGTIELSQPKGPNFKVNGHPVKHYFGGFNPTMIEVSRVRCVVSVHMSFTSFVCN</sequence>
<keyword evidence="4" id="KW-0808">Transferase</keyword>
<comment type="caution">
    <text evidence="4">The sequence shown here is derived from an EMBL/GenBank/DDBJ whole genome shotgun (WGS) entry which is preliminary data.</text>
</comment>
<name>A0A6L2L8Y6_TANCI</name>
<dbReference type="PANTHER" id="PTHR37984:SF5">
    <property type="entry name" value="PROTEIN NYNRIN-LIKE"/>
    <property type="match status" value="1"/>
</dbReference>
<dbReference type="InterPro" id="IPR041588">
    <property type="entry name" value="Integrase_H2C2"/>
</dbReference>
<feature type="domain" description="Integrase catalytic" evidence="3">
    <location>
        <begin position="1488"/>
        <end position="1654"/>
    </location>
</feature>
<dbReference type="Gene3D" id="3.10.10.10">
    <property type="entry name" value="HIV Type 1 Reverse Transcriptase, subunit A, domain 1"/>
    <property type="match status" value="1"/>
</dbReference>
<feature type="region of interest" description="Disordered" evidence="2">
    <location>
        <begin position="261"/>
        <end position="284"/>
    </location>
</feature>
<dbReference type="EMBL" id="BKCJ010003975">
    <property type="protein sequence ID" value="GEU58283.1"/>
    <property type="molecule type" value="Genomic_DNA"/>
</dbReference>
<dbReference type="GO" id="GO:0015074">
    <property type="term" value="P:DNA integration"/>
    <property type="evidence" value="ECO:0007669"/>
    <property type="project" value="InterPro"/>
</dbReference>
<keyword evidence="4" id="KW-0695">RNA-directed DNA polymerase</keyword>
<dbReference type="InterPro" id="IPR050951">
    <property type="entry name" value="Retrovirus_Pol_polyprotein"/>
</dbReference>
<dbReference type="Gene3D" id="3.30.420.10">
    <property type="entry name" value="Ribonuclease H-like superfamily/Ribonuclease H"/>
    <property type="match status" value="1"/>
</dbReference>
<dbReference type="Pfam" id="PF07727">
    <property type="entry name" value="RVT_2"/>
    <property type="match status" value="1"/>
</dbReference>
<dbReference type="InterPro" id="IPR043502">
    <property type="entry name" value="DNA/RNA_pol_sf"/>
</dbReference>
<dbReference type="InterPro" id="IPR013103">
    <property type="entry name" value="RVT_2"/>
</dbReference>
<dbReference type="InterPro" id="IPR041577">
    <property type="entry name" value="RT_RNaseH_2"/>
</dbReference>
<dbReference type="Gene3D" id="1.10.340.70">
    <property type="match status" value="1"/>
</dbReference>
<dbReference type="GO" id="GO:0003964">
    <property type="term" value="F:RNA-directed DNA polymerase activity"/>
    <property type="evidence" value="ECO:0007669"/>
    <property type="project" value="UniProtKB-KW"/>
</dbReference>
<dbReference type="SUPFAM" id="SSF53098">
    <property type="entry name" value="Ribonuclease H-like"/>
    <property type="match status" value="1"/>
</dbReference>
<dbReference type="CDD" id="cd09272">
    <property type="entry name" value="RNase_HI_RT_Ty1"/>
    <property type="match status" value="1"/>
</dbReference>
<protein>
    <submittedName>
        <fullName evidence="4">Reverse transcriptase domain-containing protein</fullName>
    </submittedName>
</protein>
<keyword evidence="4" id="KW-0548">Nucleotidyltransferase</keyword>
<dbReference type="InterPro" id="IPR001584">
    <property type="entry name" value="Integrase_cat-core"/>
</dbReference>
<dbReference type="Pfam" id="PF00665">
    <property type="entry name" value="rve"/>
    <property type="match status" value="1"/>
</dbReference>
<evidence type="ECO:0000313" key="4">
    <source>
        <dbReference type="EMBL" id="GEU58283.1"/>
    </source>
</evidence>